<keyword evidence="1" id="KW-0472">Membrane</keyword>
<proteinExistence type="predicted"/>
<dbReference type="AlphaFoldDB" id="A0A5C6BNC8"/>
<evidence type="ECO:0000256" key="1">
    <source>
        <dbReference type="SAM" id="Phobius"/>
    </source>
</evidence>
<organism evidence="2 3">
    <name type="scientific">Symmachiella macrocystis</name>
    <dbReference type="NCBI Taxonomy" id="2527985"/>
    <lineage>
        <taxon>Bacteria</taxon>
        <taxon>Pseudomonadati</taxon>
        <taxon>Planctomycetota</taxon>
        <taxon>Planctomycetia</taxon>
        <taxon>Planctomycetales</taxon>
        <taxon>Planctomycetaceae</taxon>
        <taxon>Symmachiella</taxon>
    </lineage>
</organism>
<sequence>MADTTTQLPKTKRRARWPYLLAAVAVLAVISIMWLVPIAMEQRTIAVIRAECPKVDIMSGVVGDLPSSIEGLHYRVGSFWGLGPLPRRTLIRTGIAEPAIL</sequence>
<comment type="caution">
    <text evidence="2">The sequence shown here is derived from an EMBL/GenBank/DDBJ whole genome shotgun (WGS) entry which is preliminary data.</text>
</comment>
<reference evidence="2 3" key="1">
    <citation type="submission" date="2019-02" db="EMBL/GenBank/DDBJ databases">
        <title>Deep-cultivation of Planctomycetes and their phenomic and genomic characterization uncovers novel biology.</title>
        <authorList>
            <person name="Wiegand S."/>
            <person name="Jogler M."/>
            <person name="Boedeker C."/>
            <person name="Pinto D."/>
            <person name="Vollmers J."/>
            <person name="Rivas-Marin E."/>
            <person name="Kohn T."/>
            <person name="Peeters S.H."/>
            <person name="Heuer A."/>
            <person name="Rast P."/>
            <person name="Oberbeckmann S."/>
            <person name="Bunk B."/>
            <person name="Jeske O."/>
            <person name="Meyerdierks A."/>
            <person name="Storesund J.E."/>
            <person name="Kallscheuer N."/>
            <person name="Luecker S."/>
            <person name="Lage O.M."/>
            <person name="Pohl T."/>
            <person name="Merkel B.J."/>
            <person name="Hornburger P."/>
            <person name="Mueller R.-W."/>
            <person name="Bruemmer F."/>
            <person name="Labrenz M."/>
            <person name="Spormann A.M."/>
            <person name="Op Den Camp H."/>
            <person name="Overmann J."/>
            <person name="Amann R."/>
            <person name="Jetten M.S.M."/>
            <person name="Mascher T."/>
            <person name="Medema M.H."/>
            <person name="Devos D.P."/>
            <person name="Kaster A.-K."/>
            <person name="Ovreas L."/>
            <person name="Rohde M."/>
            <person name="Galperin M.Y."/>
            <person name="Jogler C."/>
        </authorList>
    </citation>
    <scope>NUCLEOTIDE SEQUENCE [LARGE SCALE GENOMIC DNA]</scope>
    <source>
        <strain evidence="2 3">CA54</strain>
    </source>
</reference>
<dbReference type="RefSeq" id="WP_146370874.1">
    <property type="nucleotide sequence ID" value="NZ_SJPP01000001.1"/>
</dbReference>
<accession>A0A5C6BNC8</accession>
<evidence type="ECO:0000313" key="2">
    <source>
        <dbReference type="EMBL" id="TWU13568.1"/>
    </source>
</evidence>
<evidence type="ECO:0000313" key="3">
    <source>
        <dbReference type="Proteomes" id="UP000320735"/>
    </source>
</evidence>
<feature type="transmembrane region" description="Helical" evidence="1">
    <location>
        <begin position="20"/>
        <end position="40"/>
    </location>
</feature>
<protein>
    <submittedName>
        <fullName evidence="2">Uncharacterized protein</fullName>
    </submittedName>
</protein>
<keyword evidence="3" id="KW-1185">Reference proteome</keyword>
<name>A0A5C6BNC8_9PLAN</name>
<gene>
    <name evidence="2" type="ORF">CA54_24030</name>
</gene>
<keyword evidence="1" id="KW-0812">Transmembrane</keyword>
<dbReference type="EMBL" id="SJPP01000001">
    <property type="protein sequence ID" value="TWU13568.1"/>
    <property type="molecule type" value="Genomic_DNA"/>
</dbReference>
<keyword evidence="1" id="KW-1133">Transmembrane helix</keyword>
<dbReference type="Proteomes" id="UP000320735">
    <property type="component" value="Unassembled WGS sequence"/>
</dbReference>